<dbReference type="WBParaSite" id="HPBE_0000140601-mRNA-1">
    <property type="protein sequence ID" value="HPBE_0000140601-mRNA-1"/>
    <property type="gene ID" value="HPBE_0000140601"/>
</dbReference>
<sequence length="112" mass="12197">MDGPQTVAQRLFFGLWAKNDGIFATLADFHLNSAAASRSVAERASRRRFSGMASRQMHGGRFADAPTARAPTTSECTLENGTVFHTQYCDLGGRIYPPSGALKTFSVLKHMT</sequence>
<name>A0A183F5G4_HELPZ</name>
<accession>A0A3P7THW8</accession>
<evidence type="ECO:0000313" key="2">
    <source>
        <dbReference type="EMBL" id="VDO19789.1"/>
    </source>
</evidence>
<feature type="region of interest" description="Disordered" evidence="1">
    <location>
        <begin position="49"/>
        <end position="69"/>
    </location>
</feature>
<evidence type="ECO:0000313" key="4">
    <source>
        <dbReference type="WBParaSite" id="HPBE_0000140601-mRNA-1"/>
    </source>
</evidence>
<reference evidence="2 3" key="1">
    <citation type="submission" date="2018-11" db="EMBL/GenBank/DDBJ databases">
        <authorList>
            <consortium name="Pathogen Informatics"/>
        </authorList>
    </citation>
    <scope>NUCLEOTIDE SEQUENCE [LARGE SCALE GENOMIC DNA]</scope>
</reference>
<proteinExistence type="predicted"/>
<keyword evidence="3" id="KW-1185">Reference proteome</keyword>
<evidence type="ECO:0000256" key="1">
    <source>
        <dbReference type="SAM" id="MobiDB-lite"/>
    </source>
</evidence>
<reference evidence="4" key="2">
    <citation type="submission" date="2019-09" db="UniProtKB">
        <authorList>
            <consortium name="WormBaseParasite"/>
        </authorList>
    </citation>
    <scope>IDENTIFICATION</scope>
</reference>
<dbReference type="EMBL" id="UZAH01001527">
    <property type="protein sequence ID" value="VDO19789.1"/>
    <property type="molecule type" value="Genomic_DNA"/>
</dbReference>
<organism evidence="3 4">
    <name type="scientific">Heligmosomoides polygyrus</name>
    <name type="common">Parasitic roundworm</name>
    <dbReference type="NCBI Taxonomy" id="6339"/>
    <lineage>
        <taxon>Eukaryota</taxon>
        <taxon>Metazoa</taxon>
        <taxon>Ecdysozoa</taxon>
        <taxon>Nematoda</taxon>
        <taxon>Chromadorea</taxon>
        <taxon>Rhabditida</taxon>
        <taxon>Rhabditina</taxon>
        <taxon>Rhabditomorpha</taxon>
        <taxon>Strongyloidea</taxon>
        <taxon>Heligmosomidae</taxon>
        <taxon>Heligmosomoides</taxon>
    </lineage>
</organism>
<evidence type="ECO:0000313" key="3">
    <source>
        <dbReference type="Proteomes" id="UP000050761"/>
    </source>
</evidence>
<accession>A0A183F5G4</accession>
<dbReference type="AlphaFoldDB" id="A0A183F5G4"/>
<gene>
    <name evidence="2" type="ORF">HPBE_LOCUS1407</name>
</gene>
<dbReference type="Proteomes" id="UP000050761">
    <property type="component" value="Unassembled WGS sequence"/>
</dbReference>
<protein>
    <submittedName>
        <fullName evidence="2 4">Uncharacterized protein</fullName>
    </submittedName>
</protein>